<dbReference type="AlphaFoldDB" id="A0A5B7CK29"/>
<feature type="region of interest" description="Disordered" evidence="1">
    <location>
        <begin position="1"/>
        <end position="25"/>
    </location>
</feature>
<sequence length="163" mass="17023">MRGSRFSRRGRGEQGSPVSQRKHPANGVRIARCWAAHYGVKREGSRPGLEEWGGAASCGEWCRPGVMQQQVEEKEGGRAGGAACQRHAPGLPGPAPTCAGPGCRRCVAGGPGLTVTIRPVCASQPATTENRACVCESAGRDVTVTELVLPADSRLSHSRPAAV</sequence>
<keyword evidence="3" id="KW-1185">Reference proteome</keyword>
<dbReference type="Proteomes" id="UP000324222">
    <property type="component" value="Unassembled WGS sequence"/>
</dbReference>
<reference evidence="2 3" key="1">
    <citation type="submission" date="2019-05" db="EMBL/GenBank/DDBJ databases">
        <title>Another draft genome of Portunus trituberculatus and its Hox gene families provides insights of decapod evolution.</title>
        <authorList>
            <person name="Jeong J.-H."/>
            <person name="Song I."/>
            <person name="Kim S."/>
            <person name="Choi T."/>
            <person name="Kim D."/>
            <person name="Ryu S."/>
            <person name="Kim W."/>
        </authorList>
    </citation>
    <scope>NUCLEOTIDE SEQUENCE [LARGE SCALE GENOMIC DNA]</scope>
    <source>
        <tissue evidence="2">Muscle</tissue>
    </source>
</reference>
<accession>A0A5B7CK29</accession>
<name>A0A5B7CK29_PORTR</name>
<evidence type="ECO:0000313" key="2">
    <source>
        <dbReference type="EMBL" id="MPC09937.1"/>
    </source>
</evidence>
<evidence type="ECO:0000256" key="1">
    <source>
        <dbReference type="SAM" id="MobiDB-lite"/>
    </source>
</evidence>
<proteinExistence type="predicted"/>
<organism evidence="2 3">
    <name type="scientific">Portunus trituberculatus</name>
    <name type="common">Swimming crab</name>
    <name type="synonym">Neptunus trituberculatus</name>
    <dbReference type="NCBI Taxonomy" id="210409"/>
    <lineage>
        <taxon>Eukaryota</taxon>
        <taxon>Metazoa</taxon>
        <taxon>Ecdysozoa</taxon>
        <taxon>Arthropoda</taxon>
        <taxon>Crustacea</taxon>
        <taxon>Multicrustacea</taxon>
        <taxon>Malacostraca</taxon>
        <taxon>Eumalacostraca</taxon>
        <taxon>Eucarida</taxon>
        <taxon>Decapoda</taxon>
        <taxon>Pleocyemata</taxon>
        <taxon>Brachyura</taxon>
        <taxon>Eubrachyura</taxon>
        <taxon>Portunoidea</taxon>
        <taxon>Portunidae</taxon>
        <taxon>Portuninae</taxon>
        <taxon>Portunus</taxon>
    </lineage>
</organism>
<protein>
    <submittedName>
        <fullName evidence="2">Uncharacterized protein</fullName>
    </submittedName>
</protein>
<gene>
    <name evidence="2" type="ORF">E2C01_002557</name>
</gene>
<comment type="caution">
    <text evidence="2">The sequence shown here is derived from an EMBL/GenBank/DDBJ whole genome shotgun (WGS) entry which is preliminary data.</text>
</comment>
<evidence type="ECO:0000313" key="3">
    <source>
        <dbReference type="Proteomes" id="UP000324222"/>
    </source>
</evidence>
<dbReference type="EMBL" id="VSRR010000093">
    <property type="protein sequence ID" value="MPC09937.1"/>
    <property type="molecule type" value="Genomic_DNA"/>
</dbReference>